<feature type="region of interest" description="Disordered" evidence="4">
    <location>
        <begin position="1"/>
        <end position="20"/>
    </location>
</feature>
<dbReference type="OrthoDB" id="10261807at2759"/>
<dbReference type="CDD" id="cd02910">
    <property type="entry name" value="cupin_Yhhw_N"/>
    <property type="match status" value="1"/>
</dbReference>
<protein>
    <recommendedName>
        <fullName evidence="5">Pirin N-terminal domain-containing protein</fullName>
    </recommendedName>
</protein>
<dbReference type="HOGENOM" id="CLU_064194_3_1_1"/>
<feature type="binding site" evidence="2">
    <location>
        <position position="112"/>
    </location>
    <ligand>
        <name>Fe cation</name>
        <dbReference type="ChEBI" id="CHEBI:24875"/>
    </ligand>
</feature>
<keyword evidence="2" id="KW-0408">Iron</keyword>
<evidence type="ECO:0000256" key="3">
    <source>
        <dbReference type="RuleBase" id="RU003457"/>
    </source>
</evidence>
<feature type="binding site" evidence="2">
    <location>
        <position position="114"/>
    </location>
    <ligand>
        <name>Fe cation</name>
        <dbReference type="ChEBI" id="CHEBI:24875"/>
    </ligand>
</feature>
<evidence type="ECO:0000256" key="2">
    <source>
        <dbReference type="PIRSR" id="PIRSR006232-1"/>
    </source>
</evidence>
<sequence length="273" mass="29982">MSTTSTTSSGPRFVARRSEDRGNADHGWLKSFHTFSFAMYQDYRFQKWGNLRVINEDRVQPGEGFGTHPHSEFEIFSYIVSGELEHRDSMGNKEVLKRGDIQLTSAGTGIRHSEMTHGNGPVHFLQIWSVPQKNGLSPKYYNRHFTDEEKRDKFVLTVAPVGSEGVKETRDGDGPAPVQTQLRLYATIISPGSSVSHTLKGASNGTSDSKAYIHVIQTSGYNEGKATGALVKVNDNLNLSEGDGAFSQGAKGETITIENTGDVPAEVLLFDLE</sequence>
<proteinExistence type="inferred from homology"/>
<dbReference type="InterPro" id="IPR011051">
    <property type="entry name" value="RmlC_Cupin_sf"/>
</dbReference>
<evidence type="ECO:0000256" key="4">
    <source>
        <dbReference type="SAM" id="MobiDB-lite"/>
    </source>
</evidence>
<gene>
    <name evidence="6" type="ORF">M408DRAFT_325757</name>
</gene>
<dbReference type="PANTHER" id="PTHR43212:SF3">
    <property type="entry name" value="QUERCETIN 2,3-DIOXYGENASE"/>
    <property type="match status" value="1"/>
</dbReference>
<feature type="binding site" evidence="2">
    <location>
        <position position="68"/>
    </location>
    <ligand>
        <name>Fe cation</name>
        <dbReference type="ChEBI" id="CHEBI:24875"/>
    </ligand>
</feature>
<keyword evidence="2" id="KW-0479">Metal-binding</keyword>
<evidence type="ECO:0000259" key="5">
    <source>
        <dbReference type="Pfam" id="PF02678"/>
    </source>
</evidence>
<name>A0A0C2XZP1_SERVB</name>
<feature type="domain" description="Pirin N-terminal" evidence="5">
    <location>
        <begin position="21"/>
        <end position="128"/>
    </location>
</feature>
<evidence type="ECO:0000313" key="6">
    <source>
        <dbReference type="EMBL" id="KIM34327.1"/>
    </source>
</evidence>
<dbReference type="InterPro" id="IPR003829">
    <property type="entry name" value="Pirin_N_dom"/>
</dbReference>
<dbReference type="InterPro" id="IPR014710">
    <property type="entry name" value="RmlC-like_jellyroll"/>
</dbReference>
<dbReference type="STRING" id="933852.A0A0C2XZP1"/>
<dbReference type="InterPro" id="IPR012093">
    <property type="entry name" value="Pirin"/>
</dbReference>
<dbReference type="Proteomes" id="UP000054097">
    <property type="component" value="Unassembled WGS sequence"/>
</dbReference>
<accession>A0A0C2XZP1</accession>
<reference evidence="6 7" key="1">
    <citation type="submission" date="2014-04" db="EMBL/GenBank/DDBJ databases">
        <authorList>
            <consortium name="DOE Joint Genome Institute"/>
            <person name="Kuo A."/>
            <person name="Zuccaro A."/>
            <person name="Kohler A."/>
            <person name="Nagy L.G."/>
            <person name="Floudas D."/>
            <person name="Copeland A."/>
            <person name="Barry K.W."/>
            <person name="Cichocki N."/>
            <person name="Veneault-Fourrey C."/>
            <person name="LaButti K."/>
            <person name="Lindquist E.A."/>
            <person name="Lipzen A."/>
            <person name="Lundell T."/>
            <person name="Morin E."/>
            <person name="Murat C."/>
            <person name="Sun H."/>
            <person name="Tunlid A."/>
            <person name="Henrissat B."/>
            <person name="Grigoriev I.V."/>
            <person name="Hibbett D.S."/>
            <person name="Martin F."/>
            <person name="Nordberg H.P."/>
            <person name="Cantor M.N."/>
            <person name="Hua S.X."/>
        </authorList>
    </citation>
    <scope>NUCLEOTIDE SEQUENCE [LARGE SCALE GENOMIC DNA]</scope>
    <source>
        <strain evidence="6 7">MAFF 305830</strain>
    </source>
</reference>
<dbReference type="AlphaFoldDB" id="A0A0C2XZP1"/>
<reference evidence="7" key="2">
    <citation type="submission" date="2015-01" db="EMBL/GenBank/DDBJ databases">
        <title>Evolutionary Origins and Diversification of the Mycorrhizal Mutualists.</title>
        <authorList>
            <consortium name="DOE Joint Genome Institute"/>
            <consortium name="Mycorrhizal Genomics Consortium"/>
            <person name="Kohler A."/>
            <person name="Kuo A."/>
            <person name="Nagy L.G."/>
            <person name="Floudas D."/>
            <person name="Copeland A."/>
            <person name="Barry K.W."/>
            <person name="Cichocki N."/>
            <person name="Veneault-Fourrey C."/>
            <person name="LaButti K."/>
            <person name="Lindquist E.A."/>
            <person name="Lipzen A."/>
            <person name="Lundell T."/>
            <person name="Morin E."/>
            <person name="Murat C."/>
            <person name="Riley R."/>
            <person name="Ohm R."/>
            <person name="Sun H."/>
            <person name="Tunlid A."/>
            <person name="Henrissat B."/>
            <person name="Grigoriev I.V."/>
            <person name="Hibbett D.S."/>
            <person name="Martin F."/>
        </authorList>
    </citation>
    <scope>NUCLEOTIDE SEQUENCE [LARGE SCALE GENOMIC DNA]</scope>
    <source>
        <strain evidence="7">MAFF 305830</strain>
    </source>
</reference>
<evidence type="ECO:0000256" key="1">
    <source>
        <dbReference type="ARBA" id="ARBA00008416"/>
    </source>
</evidence>
<dbReference type="PANTHER" id="PTHR43212">
    <property type="entry name" value="QUERCETIN 2,3-DIOXYGENASE"/>
    <property type="match status" value="1"/>
</dbReference>
<evidence type="ECO:0000313" key="7">
    <source>
        <dbReference type="Proteomes" id="UP000054097"/>
    </source>
</evidence>
<dbReference type="EMBL" id="KN824277">
    <property type="protein sequence ID" value="KIM34327.1"/>
    <property type="molecule type" value="Genomic_DNA"/>
</dbReference>
<dbReference type="Gene3D" id="2.60.120.10">
    <property type="entry name" value="Jelly Rolls"/>
    <property type="match status" value="2"/>
</dbReference>
<keyword evidence="7" id="KW-1185">Reference proteome</keyword>
<comment type="cofactor">
    <cofactor evidence="2">
        <name>Fe cation</name>
        <dbReference type="ChEBI" id="CHEBI:24875"/>
    </cofactor>
    <text evidence="2">Binds 1 Fe cation per subunit.</text>
</comment>
<feature type="compositionally biased region" description="Polar residues" evidence="4">
    <location>
        <begin position="1"/>
        <end position="10"/>
    </location>
</feature>
<dbReference type="SUPFAM" id="SSF51182">
    <property type="entry name" value="RmlC-like cupins"/>
    <property type="match status" value="1"/>
</dbReference>
<dbReference type="PIRSF" id="PIRSF006232">
    <property type="entry name" value="Pirin"/>
    <property type="match status" value="1"/>
</dbReference>
<organism evidence="6 7">
    <name type="scientific">Serendipita vermifera MAFF 305830</name>
    <dbReference type="NCBI Taxonomy" id="933852"/>
    <lineage>
        <taxon>Eukaryota</taxon>
        <taxon>Fungi</taxon>
        <taxon>Dikarya</taxon>
        <taxon>Basidiomycota</taxon>
        <taxon>Agaricomycotina</taxon>
        <taxon>Agaricomycetes</taxon>
        <taxon>Sebacinales</taxon>
        <taxon>Serendipitaceae</taxon>
        <taxon>Serendipita</taxon>
    </lineage>
</organism>
<comment type="similarity">
    <text evidence="1 3">Belongs to the pirin family.</text>
</comment>
<dbReference type="GO" id="GO:0046872">
    <property type="term" value="F:metal ion binding"/>
    <property type="evidence" value="ECO:0007669"/>
    <property type="project" value="UniProtKB-KW"/>
</dbReference>
<feature type="binding site" evidence="2">
    <location>
        <position position="70"/>
    </location>
    <ligand>
        <name>Fe cation</name>
        <dbReference type="ChEBI" id="CHEBI:24875"/>
    </ligand>
</feature>
<dbReference type="Pfam" id="PF02678">
    <property type="entry name" value="Pirin"/>
    <property type="match status" value="1"/>
</dbReference>